<name>A0A4P9Z7S8_9ASCO</name>
<protein>
    <submittedName>
        <fullName evidence="2">Uncharacterized protein</fullName>
    </submittedName>
</protein>
<reference evidence="3" key="1">
    <citation type="journal article" date="2018" name="Nat. Microbiol.">
        <title>Leveraging single-cell genomics to expand the fungal tree of life.</title>
        <authorList>
            <person name="Ahrendt S.R."/>
            <person name="Quandt C.A."/>
            <person name="Ciobanu D."/>
            <person name="Clum A."/>
            <person name="Salamov A."/>
            <person name="Andreopoulos B."/>
            <person name="Cheng J.F."/>
            <person name="Woyke T."/>
            <person name="Pelin A."/>
            <person name="Henrissat B."/>
            <person name="Reynolds N.K."/>
            <person name="Benny G.L."/>
            <person name="Smith M.E."/>
            <person name="James T.Y."/>
            <person name="Grigoriev I.V."/>
        </authorList>
    </citation>
    <scope>NUCLEOTIDE SEQUENCE [LARGE SCALE GENOMIC DNA]</scope>
    <source>
        <strain evidence="3">Baker2002</strain>
    </source>
</reference>
<dbReference type="Proteomes" id="UP000268321">
    <property type="component" value="Unassembled WGS sequence"/>
</dbReference>
<proteinExistence type="predicted"/>
<keyword evidence="1" id="KW-0812">Transmembrane</keyword>
<evidence type="ECO:0000256" key="1">
    <source>
        <dbReference type="SAM" id="Phobius"/>
    </source>
</evidence>
<evidence type="ECO:0000313" key="3">
    <source>
        <dbReference type="Proteomes" id="UP000268321"/>
    </source>
</evidence>
<organism evidence="2 3">
    <name type="scientific">Metschnikowia bicuspidata</name>
    <dbReference type="NCBI Taxonomy" id="27322"/>
    <lineage>
        <taxon>Eukaryota</taxon>
        <taxon>Fungi</taxon>
        <taxon>Dikarya</taxon>
        <taxon>Ascomycota</taxon>
        <taxon>Saccharomycotina</taxon>
        <taxon>Pichiomycetes</taxon>
        <taxon>Metschnikowiaceae</taxon>
        <taxon>Metschnikowia</taxon>
    </lineage>
</organism>
<keyword evidence="1" id="KW-0472">Membrane</keyword>
<sequence length="298" mass="33057">MQNASFFSRPPLNYDTLRQRCAQFHARPVPTLALLLDYIRANRRLQQQAREQGLGYGSRSGAAGQFGPVQNLFVPTDFPTGAADVLRDPNSLAQLTERLGVRLLAPAPQLQRELWQFLVRYWPHAAVSEDVVRQYVLGSTRSEVGHLFLLVAECFRHNLSCNVARTGSVSSPAVDVLLRVLLRRNDYHNCFRLLDDTYASAELTAAKRSHCMRQAVNAFIGYVGVGAVAVGIAAIVDASAAFAVFVCALVLSGVACAFTAAALEIVRVRLLLRVSWRRYVPFVHRYLQCEHSAAVDRM</sequence>
<dbReference type="AlphaFoldDB" id="A0A4P9Z7S8"/>
<dbReference type="EMBL" id="ML004613">
    <property type="protein sequence ID" value="RKP28753.1"/>
    <property type="molecule type" value="Genomic_DNA"/>
</dbReference>
<feature type="transmembrane region" description="Helical" evidence="1">
    <location>
        <begin position="242"/>
        <end position="263"/>
    </location>
</feature>
<dbReference type="OrthoDB" id="4096984at2759"/>
<feature type="non-terminal residue" evidence="2">
    <location>
        <position position="298"/>
    </location>
</feature>
<feature type="transmembrane region" description="Helical" evidence="1">
    <location>
        <begin position="215"/>
        <end position="236"/>
    </location>
</feature>
<keyword evidence="3" id="KW-1185">Reference proteome</keyword>
<evidence type="ECO:0000313" key="2">
    <source>
        <dbReference type="EMBL" id="RKP28753.1"/>
    </source>
</evidence>
<accession>A0A4P9Z7S8</accession>
<gene>
    <name evidence="2" type="ORF">METBISCDRAFT_28812</name>
</gene>
<keyword evidence="1" id="KW-1133">Transmembrane helix</keyword>